<evidence type="ECO:0000313" key="2">
    <source>
        <dbReference type="Proteomes" id="UP000828390"/>
    </source>
</evidence>
<keyword evidence="2" id="KW-1185">Reference proteome</keyword>
<proteinExistence type="predicted"/>
<accession>A0A9D4S897</accession>
<organism evidence="1 2">
    <name type="scientific">Dreissena polymorpha</name>
    <name type="common">Zebra mussel</name>
    <name type="synonym">Mytilus polymorpha</name>
    <dbReference type="NCBI Taxonomy" id="45954"/>
    <lineage>
        <taxon>Eukaryota</taxon>
        <taxon>Metazoa</taxon>
        <taxon>Spiralia</taxon>
        <taxon>Lophotrochozoa</taxon>
        <taxon>Mollusca</taxon>
        <taxon>Bivalvia</taxon>
        <taxon>Autobranchia</taxon>
        <taxon>Heteroconchia</taxon>
        <taxon>Euheterodonta</taxon>
        <taxon>Imparidentia</taxon>
        <taxon>Neoheterodontei</taxon>
        <taxon>Myida</taxon>
        <taxon>Dreissenoidea</taxon>
        <taxon>Dreissenidae</taxon>
        <taxon>Dreissena</taxon>
    </lineage>
</organism>
<dbReference type="AlphaFoldDB" id="A0A9D4S897"/>
<sequence>MFRYRRWKFTWDIFLHHTLRLRDLDPSRDTKRRIQAFELSEACPASPTRSKSNKTNDYVRTAPDVSSQELLATVNTKAVALST</sequence>
<dbReference type="Proteomes" id="UP000828390">
    <property type="component" value="Unassembled WGS sequence"/>
</dbReference>
<evidence type="ECO:0000313" key="1">
    <source>
        <dbReference type="EMBL" id="KAH3894255.1"/>
    </source>
</evidence>
<gene>
    <name evidence="1" type="ORF">DPMN_018412</name>
</gene>
<protein>
    <submittedName>
        <fullName evidence="1">Uncharacterized protein</fullName>
    </submittedName>
</protein>
<comment type="caution">
    <text evidence="1">The sequence shown here is derived from an EMBL/GenBank/DDBJ whole genome shotgun (WGS) entry which is preliminary data.</text>
</comment>
<reference evidence="1" key="1">
    <citation type="journal article" date="2019" name="bioRxiv">
        <title>The Genome of the Zebra Mussel, Dreissena polymorpha: A Resource for Invasive Species Research.</title>
        <authorList>
            <person name="McCartney M.A."/>
            <person name="Auch B."/>
            <person name="Kono T."/>
            <person name="Mallez S."/>
            <person name="Zhang Y."/>
            <person name="Obille A."/>
            <person name="Becker A."/>
            <person name="Abrahante J.E."/>
            <person name="Garbe J."/>
            <person name="Badalamenti J.P."/>
            <person name="Herman A."/>
            <person name="Mangelson H."/>
            <person name="Liachko I."/>
            <person name="Sullivan S."/>
            <person name="Sone E.D."/>
            <person name="Koren S."/>
            <person name="Silverstein K.A.T."/>
            <person name="Beckman K.B."/>
            <person name="Gohl D.M."/>
        </authorList>
    </citation>
    <scope>NUCLEOTIDE SEQUENCE</scope>
    <source>
        <strain evidence="1">Duluth1</strain>
        <tissue evidence="1">Whole animal</tissue>
    </source>
</reference>
<name>A0A9D4S897_DREPO</name>
<reference evidence="1" key="2">
    <citation type="submission" date="2020-11" db="EMBL/GenBank/DDBJ databases">
        <authorList>
            <person name="McCartney M.A."/>
            <person name="Auch B."/>
            <person name="Kono T."/>
            <person name="Mallez S."/>
            <person name="Becker A."/>
            <person name="Gohl D.M."/>
            <person name="Silverstein K.A.T."/>
            <person name="Koren S."/>
            <person name="Bechman K.B."/>
            <person name="Herman A."/>
            <person name="Abrahante J.E."/>
            <person name="Garbe J."/>
        </authorList>
    </citation>
    <scope>NUCLEOTIDE SEQUENCE</scope>
    <source>
        <strain evidence="1">Duluth1</strain>
        <tissue evidence="1">Whole animal</tissue>
    </source>
</reference>
<dbReference type="EMBL" id="JAIWYP010000001">
    <property type="protein sequence ID" value="KAH3894255.1"/>
    <property type="molecule type" value="Genomic_DNA"/>
</dbReference>